<evidence type="ECO:0000313" key="1">
    <source>
        <dbReference type="EMBL" id="KWV76472.1"/>
    </source>
</evidence>
<sequence length="134" mass="15384">MADDDLRTREAVRRKALWTLSHLMPGDPKAAAILDVLDEIDDQERVDLKLSHPSLDTDAVRKAVQIERHRSSINIVDEASIPQPWRERFLQASIGSTRLIDGPYAHDWEKFLTQWQSEMLHLDAHMSASRAHKP</sequence>
<accession>A0A109KW37</accession>
<organism evidence="1 2">
    <name type="scientific">Pseudomonas fluorescens</name>
    <dbReference type="NCBI Taxonomy" id="294"/>
    <lineage>
        <taxon>Bacteria</taxon>
        <taxon>Pseudomonadati</taxon>
        <taxon>Pseudomonadota</taxon>
        <taxon>Gammaproteobacteria</taxon>
        <taxon>Pseudomonadales</taxon>
        <taxon>Pseudomonadaceae</taxon>
        <taxon>Pseudomonas</taxon>
    </lineage>
</organism>
<reference evidence="1 2" key="1">
    <citation type="submission" date="2015-05" db="EMBL/GenBank/DDBJ databases">
        <title>A genomic and transcriptomic approach to investigate the blue pigment phenotype in Pseudomonas fluorescens.</title>
        <authorList>
            <person name="Andreani N.A."/>
            <person name="Cardazzo B."/>
        </authorList>
    </citation>
    <scope>NUCLEOTIDE SEQUENCE [LARGE SCALE GENOMIC DNA]</scope>
    <source>
        <strain evidence="1 2">Ps_40</strain>
    </source>
</reference>
<dbReference type="PATRIC" id="fig|294.195.peg.3005"/>
<protein>
    <submittedName>
        <fullName evidence="1">Uncharacterized protein</fullName>
    </submittedName>
</protein>
<dbReference type="AlphaFoldDB" id="A0A109KW37"/>
<proteinExistence type="predicted"/>
<dbReference type="EMBL" id="LCYC01000039">
    <property type="protein sequence ID" value="KWV76472.1"/>
    <property type="molecule type" value="Genomic_DNA"/>
</dbReference>
<name>A0A109KW37_PSEFL</name>
<comment type="caution">
    <text evidence="1">The sequence shown here is derived from an EMBL/GenBank/DDBJ whole genome shotgun (WGS) entry which is preliminary data.</text>
</comment>
<evidence type="ECO:0000313" key="2">
    <source>
        <dbReference type="Proteomes" id="UP000063434"/>
    </source>
</evidence>
<gene>
    <name evidence="1" type="ORF">PFL603g_02813</name>
</gene>
<dbReference type="Proteomes" id="UP000063434">
    <property type="component" value="Unassembled WGS sequence"/>
</dbReference>
<dbReference type="RefSeq" id="WP_056787054.1">
    <property type="nucleotide sequence ID" value="NZ_LCYC01000039.1"/>
</dbReference>